<dbReference type="UniPathway" id="UPA00143"/>
<reference evidence="9 10" key="1">
    <citation type="journal article" date="2018" name="PLoS Genet.">
        <title>Population sequencing reveals clonal diversity and ancestral inbreeding in the grapevine cultivar Chardonnay.</title>
        <authorList>
            <person name="Roach M.J."/>
            <person name="Johnson D.L."/>
            <person name="Bohlmann J."/>
            <person name="van Vuuren H.J."/>
            <person name="Jones S.J."/>
            <person name="Pretorius I.S."/>
            <person name="Schmidt S.A."/>
            <person name="Borneman A.R."/>
        </authorList>
    </citation>
    <scope>NUCLEOTIDE SEQUENCE [LARGE SCALE GENOMIC DNA]</scope>
    <source>
        <strain evidence="10">cv. Chardonnay</strain>
        <tissue evidence="9">Leaf</tissue>
    </source>
</reference>
<dbReference type="EC" id="2.3.2.27" evidence="3"/>
<keyword evidence="5" id="KW-0677">Repeat</keyword>
<dbReference type="GO" id="GO:0061630">
    <property type="term" value="F:ubiquitin protein ligase activity"/>
    <property type="evidence" value="ECO:0007669"/>
    <property type="project" value="UniProtKB-EC"/>
</dbReference>
<dbReference type="GO" id="GO:0016567">
    <property type="term" value="P:protein ubiquitination"/>
    <property type="evidence" value="ECO:0007669"/>
    <property type="project" value="UniProtKB-UniPathway"/>
</dbReference>
<dbReference type="AlphaFoldDB" id="A0A438HX87"/>
<dbReference type="PANTHER" id="PTHR45958">
    <property type="entry name" value="RING-TYPE E3 UBIQUITIN TRANSFERASE"/>
    <property type="match status" value="1"/>
</dbReference>
<dbReference type="InterPro" id="IPR016024">
    <property type="entry name" value="ARM-type_fold"/>
</dbReference>
<evidence type="ECO:0000256" key="5">
    <source>
        <dbReference type="ARBA" id="ARBA00022737"/>
    </source>
</evidence>
<dbReference type="InterPro" id="IPR052608">
    <property type="entry name" value="U-box_domain_protein"/>
</dbReference>
<gene>
    <name evidence="9" type="primary">PUB43_12</name>
    <name evidence="9" type="ORF">CK203_029370</name>
</gene>
<proteinExistence type="predicted"/>
<dbReference type="Pfam" id="PF00514">
    <property type="entry name" value="Arm"/>
    <property type="match status" value="1"/>
</dbReference>
<dbReference type="Pfam" id="PF04564">
    <property type="entry name" value="U-box"/>
    <property type="match status" value="1"/>
</dbReference>
<evidence type="ECO:0000313" key="9">
    <source>
        <dbReference type="EMBL" id="RVW89067.1"/>
    </source>
</evidence>
<dbReference type="InterPro" id="IPR045210">
    <property type="entry name" value="RING-Ubox_PUB"/>
</dbReference>
<dbReference type="EMBL" id="QGNW01000168">
    <property type="protein sequence ID" value="RVW89067.1"/>
    <property type="molecule type" value="Genomic_DNA"/>
</dbReference>
<name>A0A438HX87_VITVI</name>
<sequence length="784" mass="87453">MLDSKYQATAVEEEILKKIETGIRERNVDKSYANNLLLCIAEAAGISTEQSVLKRELEEFKSEIEDVNLREDSAEALKMGKIVALLAKADAATSPEEKEIKYFNQRNSLGTQRLEPLHAFYCSITHDVMVDPVETSSGQTFERRAIEKWIAEGNKLCPLTATPLDMSALRPNKILRQSIEEWKDRNTMIMLASLNLHSIQMMSKKFFNLWASCMIYERIARVNNAIESIVRSLARQIGESKLVLQLLLELSRSNLVRDFIGNVQGCIFLLVTISSGDDTQAAKDAKELLENLSFLDQNVIQMARANYFKPLLRLLLQGDHGDAGPVNAKMTVAATLSEIELTDNNKLSLFEDGALQPLLVLLSHSDMEMKKVAVKALYNLSSVPQNGLRMIREGAAGPLFELLYRHSLSSPSLRGEVAVIIMHLAISTTTLEADQMHVSLLESEEDIFKLFSLISLTGPDIQQIILRTFHAMCQSHSGLDIRTKLRQLSSVRVLVQLCEFDNHTVRANAVKLFCCLTEDGEDSTFLEHVSQRYIETLIRIIKTSDNVEEIVGAMSIISNLPKEAHITQWLLDAGALQIIFTCLTDGNSSASYKRQLIENAVGALCRFTVSTNQNWQKEVAKCGFFPILLQFLDSGAALTKRNAAVSLKQFSESSNGLSQPVKKHGAFWCCLASRETGCRVHLGIYALLTLIDGERLQNGSKVLSEVNAIVPIIRLLSSSCTKLQEKALKALERIFRLIDFKQKYGNLAQMPLVDITQRGQGGMKSLAAKVLAHLDVLHEQSSYF</sequence>
<dbReference type="SMART" id="SM00185">
    <property type="entry name" value="ARM"/>
    <property type="match status" value="4"/>
</dbReference>
<dbReference type="PROSITE" id="PS51698">
    <property type="entry name" value="U_BOX"/>
    <property type="match status" value="1"/>
</dbReference>
<evidence type="ECO:0000256" key="3">
    <source>
        <dbReference type="ARBA" id="ARBA00012483"/>
    </source>
</evidence>
<dbReference type="PANTHER" id="PTHR45958:SF8">
    <property type="entry name" value="U-BOX DOMAIN-CONTAINING PROTEIN 44-LIKE"/>
    <property type="match status" value="1"/>
</dbReference>
<accession>A0A438HX87</accession>
<evidence type="ECO:0000256" key="1">
    <source>
        <dbReference type="ARBA" id="ARBA00000900"/>
    </source>
</evidence>
<dbReference type="SMART" id="SM00504">
    <property type="entry name" value="Ubox"/>
    <property type="match status" value="1"/>
</dbReference>
<feature type="coiled-coil region" evidence="7">
    <location>
        <begin position="50"/>
        <end position="77"/>
    </location>
</feature>
<evidence type="ECO:0000256" key="7">
    <source>
        <dbReference type="SAM" id="Coils"/>
    </source>
</evidence>
<comment type="caution">
    <text evidence="9">The sequence shown here is derived from an EMBL/GenBank/DDBJ whole genome shotgun (WGS) entry which is preliminary data.</text>
</comment>
<dbReference type="Gene3D" id="3.30.40.10">
    <property type="entry name" value="Zinc/RING finger domain, C3HC4 (zinc finger)"/>
    <property type="match status" value="1"/>
</dbReference>
<dbReference type="SUPFAM" id="SSF57850">
    <property type="entry name" value="RING/U-box"/>
    <property type="match status" value="1"/>
</dbReference>
<keyword evidence="7" id="KW-0175">Coiled coil</keyword>
<evidence type="ECO:0000313" key="10">
    <source>
        <dbReference type="Proteomes" id="UP000288805"/>
    </source>
</evidence>
<dbReference type="Gene3D" id="1.25.10.10">
    <property type="entry name" value="Leucine-rich Repeat Variant"/>
    <property type="match status" value="2"/>
</dbReference>
<protein>
    <recommendedName>
        <fullName evidence="3">RING-type E3 ubiquitin transferase</fullName>
        <ecNumber evidence="3">2.3.2.27</ecNumber>
    </recommendedName>
</protein>
<evidence type="ECO:0000256" key="4">
    <source>
        <dbReference type="ARBA" id="ARBA00022679"/>
    </source>
</evidence>
<comment type="pathway">
    <text evidence="2">Protein modification; protein ubiquitination.</text>
</comment>
<dbReference type="Proteomes" id="UP000288805">
    <property type="component" value="Unassembled WGS sequence"/>
</dbReference>
<evidence type="ECO:0000256" key="2">
    <source>
        <dbReference type="ARBA" id="ARBA00004906"/>
    </source>
</evidence>
<dbReference type="InterPro" id="IPR003613">
    <property type="entry name" value="Ubox_domain"/>
</dbReference>
<dbReference type="CDD" id="cd16664">
    <property type="entry name" value="RING-Ubox_PUB"/>
    <property type="match status" value="1"/>
</dbReference>
<feature type="repeat" description="ARM" evidence="6">
    <location>
        <begin position="353"/>
        <end position="395"/>
    </location>
</feature>
<feature type="domain" description="U-box" evidence="8">
    <location>
        <begin position="115"/>
        <end position="189"/>
    </location>
</feature>
<keyword evidence="4" id="KW-0808">Transferase</keyword>
<dbReference type="SUPFAM" id="SSF48371">
    <property type="entry name" value="ARM repeat"/>
    <property type="match status" value="1"/>
</dbReference>
<dbReference type="InterPro" id="IPR000225">
    <property type="entry name" value="Armadillo"/>
</dbReference>
<dbReference type="PROSITE" id="PS50176">
    <property type="entry name" value="ARM_REPEAT"/>
    <property type="match status" value="1"/>
</dbReference>
<evidence type="ECO:0000256" key="6">
    <source>
        <dbReference type="PROSITE-ProRule" id="PRU00259"/>
    </source>
</evidence>
<evidence type="ECO:0000259" key="8">
    <source>
        <dbReference type="PROSITE" id="PS51698"/>
    </source>
</evidence>
<organism evidence="9 10">
    <name type="scientific">Vitis vinifera</name>
    <name type="common">Grape</name>
    <dbReference type="NCBI Taxonomy" id="29760"/>
    <lineage>
        <taxon>Eukaryota</taxon>
        <taxon>Viridiplantae</taxon>
        <taxon>Streptophyta</taxon>
        <taxon>Embryophyta</taxon>
        <taxon>Tracheophyta</taxon>
        <taxon>Spermatophyta</taxon>
        <taxon>Magnoliopsida</taxon>
        <taxon>eudicotyledons</taxon>
        <taxon>Gunneridae</taxon>
        <taxon>Pentapetalae</taxon>
        <taxon>rosids</taxon>
        <taxon>Vitales</taxon>
        <taxon>Vitaceae</taxon>
        <taxon>Viteae</taxon>
        <taxon>Vitis</taxon>
    </lineage>
</organism>
<dbReference type="InterPro" id="IPR013083">
    <property type="entry name" value="Znf_RING/FYVE/PHD"/>
</dbReference>
<comment type="catalytic activity">
    <reaction evidence="1">
        <text>S-ubiquitinyl-[E2 ubiquitin-conjugating enzyme]-L-cysteine + [acceptor protein]-L-lysine = [E2 ubiquitin-conjugating enzyme]-L-cysteine + N(6)-ubiquitinyl-[acceptor protein]-L-lysine.</text>
        <dbReference type="EC" id="2.3.2.27"/>
    </reaction>
</comment>
<dbReference type="InterPro" id="IPR011989">
    <property type="entry name" value="ARM-like"/>
</dbReference>